<reference evidence="4" key="1">
    <citation type="submission" date="2017-11" db="EMBL/GenBank/DDBJ databases">
        <authorList>
            <person name="Lima N.C."/>
            <person name="Parody-Merino A.M."/>
            <person name="Battley P.F."/>
            <person name="Fidler A.E."/>
            <person name="Prosdocimi F."/>
        </authorList>
    </citation>
    <scope>NUCLEOTIDE SEQUENCE [LARGE SCALE GENOMIC DNA]</scope>
</reference>
<name>A0A2I0TJN5_LIMLA</name>
<dbReference type="GO" id="GO:0016301">
    <property type="term" value="F:kinase activity"/>
    <property type="evidence" value="ECO:0007669"/>
    <property type="project" value="UniProtKB-KW"/>
</dbReference>
<dbReference type="Gene3D" id="3.60.10.10">
    <property type="entry name" value="Endonuclease/exonuclease/phosphatase"/>
    <property type="match status" value="1"/>
</dbReference>
<evidence type="ECO:0000313" key="4">
    <source>
        <dbReference type="Proteomes" id="UP000233556"/>
    </source>
</evidence>
<dbReference type="PANTHER" id="PTHR33395:SF22">
    <property type="entry name" value="REVERSE TRANSCRIPTASE DOMAIN-CONTAINING PROTEIN"/>
    <property type="match status" value="1"/>
</dbReference>
<feature type="region of interest" description="Disordered" evidence="1">
    <location>
        <begin position="77"/>
        <end position="103"/>
    </location>
</feature>
<protein>
    <submittedName>
        <fullName evidence="3">Glycerol kinase</fullName>
    </submittedName>
</protein>
<evidence type="ECO:0000259" key="2">
    <source>
        <dbReference type="Pfam" id="PF14529"/>
    </source>
</evidence>
<dbReference type="PANTHER" id="PTHR33395">
    <property type="entry name" value="TRANSCRIPTASE, PUTATIVE-RELATED-RELATED"/>
    <property type="match status" value="1"/>
</dbReference>
<dbReference type="GO" id="GO:0061343">
    <property type="term" value="P:cell adhesion involved in heart morphogenesis"/>
    <property type="evidence" value="ECO:0007669"/>
    <property type="project" value="TreeGrafter"/>
</dbReference>
<dbReference type="OrthoDB" id="68437at2759"/>
<feature type="domain" description="Endonuclease/exonuclease/phosphatase" evidence="2">
    <location>
        <begin position="262"/>
        <end position="359"/>
    </location>
</feature>
<dbReference type="EMBL" id="KZ509478">
    <property type="protein sequence ID" value="PKU34027.1"/>
    <property type="molecule type" value="Genomic_DNA"/>
</dbReference>
<gene>
    <name evidence="3" type="ORF">llap_15668</name>
</gene>
<dbReference type="Proteomes" id="UP000233556">
    <property type="component" value="Unassembled WGS sequence"/>
</dbReference>
<dbReference type="AlphaFoldDB" id="A0A2I0TJN5"/>
<dbReference type="Pfam" id="PF14529">
    <property type="entry name" value="Exo_endo_phos_2"/>
    <property type="match status" value="1"/>
</dbReference>
<dbReference type="GO" id="GO:0007508">
    <property type="term" value="P:larval heart development"/>
    <property type="evidence" value="ECO:0007669"/>
    <property type="project" value="TreeGrafter"/>
</dbReference>
<dbReference type="GO" id="GO:0031012">
    <property type="term" value="C:extracellular matrix"/>
    <property type="evidence" value="ECO:0007669"/>
    <property type="project" value="TreeGrafter"/>
</dbReference>
<dbReference type="InterPro" id="IPR005135">
    <property type="entry name" value="Endo/exonuclease/phosphatase"/>
</dbReference>
<keyword evidence="4" id="KW-1185">Reference proteome</keyword>
<dbReference type="InterPro" id="IPR036691">
    <property type="entry name" value="Endo/exonu/phosph_ase_sf"/>
</dbReference>
<reference evidence="4" key="2">
    <citation type="submission" date="2017-12" db="EMBL/GenBank/DDBJ databases">
        <title>Genome sequence of the Bar-tailed Godwit (Limosa lapponica baueri).</title>
        <authorList>
            <person name="Lima N.C.B."/>
            <person name="Parody-Merino A.M."/>
            <person name="Battley P.F."/>
            <person name="Fidler A.E."/>
            <person name="Prosdocimi F."/>
        </authorList>
    </citation>
    <scope>NUCLEOTIDE SEQUENCE [LARGE SCALE GENOMIC DNA]</scope>
</reference>
<proteinExistence type="predicted"/>
<evidence type="ECO:0000256" key="1">
    <source>
        <dbReference type="SAM" id="MobiDB-lite"/>
    </source>
</evidence>
<accession>A0A2I0TJN5</accession>
<sequence>MVSTRRKVMCSTLTRVDVGIQTEFPQKHVAVQVTGCRECQDLLLLTDGNCETCSIRCEQMNDLLSLVAELKEVERLRNTREKSSKGPGAPVGTPGQAEGKSVNEKSKWKQIENLVVKVPYVDVCIPKSQATEEHQNNQQVDQAGKIGVAQVDLNWQHKGSIVTQTFYIPTAEATATTVIHPVSIKKYITVLKKPNPIKASNLSVQDRSKAKCRVLHLGHNNSMQRYGLGEEWPESCLTEKDLGVLVDSQLNMSQQCAQVARKANSILACIRNSMDSTQQPTMALMGDFNHRNICWRDNTAGRKQYRRFLECVDDNFLLQVIEEPTRRGAMLDLVLTNKEGMMGNVKLKGSLGCSDHEMVEFMILRAVRRVPTKLTTLDFRRADFGLLRDLLGRVPWDKALEGRGAQES</sequence>
<evidence type="ECO:0000313" key="3">
    <source>
        <dbReference type="EMBL" id="PKU34027.1"/>
    </source>
</evidence>
<keyword evidence="3" id="KW-0808">Transferase</keyword>
<organism evidence="3 4">
    <name type="scientific">Limosa lapponica baueri</name>
    <dbReference type="NCBI Taxonomy" id="1758121"/>
    <lineage>
        <taxon>Eukaryota</taxon>
        <taxon>Metazoa</taxon>
        <taxon>Chordata</taxon>
        <taxon>Craniata</taxon>
        <taxon>Vertebrata</taxon>
        <taxon>Euteleostomi</taxon>
        <taxon>Archelosauria</taxon>
        <taxon>Archosauria</taxon>
        <taxon>Dinosauria</taxon>
        <taxon>Saurischia</taxon>
        <taxon>Theropoda</taxon>
        <taxon>Coelurosauria</taxon>
        <taxon>Aves</taxon>
        <taxon>Neognathae</taxon>
        <taxon>Neoaves</taxon>
        <taxon>Charadriiformes</taxon>
        <taxon>Scolopacidae</taxon>
        <taxon>Limosa</taxon>
    </lineage>
</organism>
<keyword evidence="3" id="KW-0418">Kinase</keyword>